<dbReference type="AlphaFoldDB" id="A0A2Z3GLV2"/>
<gene>
    <name evidence="3" type="ORF">DDQ68_09970</name>
</gene>
<organism evidence="3 4">
    <name type="scientific">Hymenobacter nivis</name>
    <dbReference type="NCBI Taxonomy" id="1850093"/>
    <lineage>
        <taxon>Bacteria</taxon>
        <taxon>Pseudomonadati</taxon>
        <taxon>Bacteroidota</taxon>
        <taxon>Cytophagia</taxon>
        <taxon>Cytophagales</taxon>
        <taxon>Hymenobacteraceae</taxon>
        <taxon>Hymenobacter</taxon>
    </lineage>
</organism>
<dbReference type="Proteomes" id="UP000245999">
    <property type="component" value="Chromosome"/>
</dbReference>
<evidence type="ECO:0000256" key="1">
    <source>
        <dbReference type="SAM" id="MobiDB-lite"/>
    </source>
</evidence>
<dbReference type="EMBL" id="CP029145">
    <property type="protein sequence ID" value="AWM33072.1"/>
    <property type="molecule type" value="Genomic_DNA"/>
</dbReference>
<dbReference type="RefSeq" id="WP_109656159.1">
    <property type="nucleotide sequence ID" value="NZ_CP029145.1"/>
</dbReference>
<accession>A0A2Z3GLV2</accession>
<reference evidence="4" key="1">
    <citation type="submission" date="2018-04" db="EMBL/GenBank/DDBJ databases">
        <title>Complete genome of Antarctic heterotrophic bacterium Hymenobacter nivis.</title>
        <authorList>
            <person name="Terashima M."/>
        </authorList>
    </citation>
    <scope>NUCLEOTIDE SEQUENCE [LARGE SCALE GENOMIC DNA]</scope>
    <source>
        <strain evidence="4">NBRC 111535</strain>
    </source>
</reference>
<evidence type="ECO:0000313" key="4">
    <source>
        <dbReference type="Proteomes" id="UP000245999"/>
    </source>
</evidence>
<feature type="chain" id="PRO_5016343815" description="DUF3108 domain-containing protein" evidence="2">
    <location>
        <begin position="19"/>
        <end position="240"/>
    </location>
</feature>
<name>A0A2Z3GLV2_9BACT</name>
<evidence type="ECO:0000313" key="3">
    <source>
        <dbReference type="EMBL" id="AWM33072.1"/>
    </source>
</evidence>
<keyword evidence="2" id="KW-0732">Signal</keyword>
<feature type="signal peptide" evidence="2">
    <location>
        <begin position="1"/>
        <end position="18"/>
    </location>
</feature>
<dbReference type="OrthoDB" id="879001at2"/>
<proteinExistence type="predicted"/>
<protein>
    <recommendedName>
        <fullName evidence="5">DUF3108 domain-containing protein</fullName>
    </recommendedName>
</protein>
<feature type="region of interest" description="Disordered" evidence="1">
    <location>
        <begin position="30"/>
        <end position="62"/>
    </location>
</feature>
<keyword evidence="4" id="KW-1185">Reference proteome</keyword>
<sequence>MRRILPLLALLSSPLAGARAQTAADFNHGLRSVERPQPQLNRALDTNAGSENTAPPGNQPAKMLGGGTTYLFSYWTQGVLRSYDGAPRRAWVKYNLMDRQLISRTTTGELTVEHVVNMDTLREFTVGDSAQNLRVVYRRYLQARVAKPALRTAFFEVHYDAGRTALLCQRTNFSNRADVLEYFVKTPDNRILPVKLRAGLLLGALGPGRTPALAAYARQHQLELSREADVVRLLAYCDTL</sequence>
<evidence type="ECO:0000256" key="2">
    <source>
        <dbReference type="SAM" id="SignalP"/>
    </source>
</evidence>
<dbReference type="KEGG" id="hnv:DDQ68_09970"/>
<feature type="compositionally biased region" description="Polar residues" evidence="1">
    <location>
        <begin position="47"/>
        <end position="56"/>
    </location>
</feature>
<evidence type="ECO:0008006" key="5">
    <source>
        <dbReference type="Google" id="ProtNLM"/>
    </source>
</evidence>